<comment type="cofactor">
    <cofactor evidence="1">
        <name>Mn(2+)</name>
        <dbReference type="ChEBI" id="CHEBI:29035"/>
    </cofactor>
</comment>
<dbReference type="InterPro" id="IPR020559">
    <property type="entry name" value="PRibGlycinamide_synth_CS"/>
</dbReference>
<keyword evidence="18" id="KW-1185">Reference proteome</keyword>
<dbReference type="Gene3D" id="3.90.600.10">
    <property type="entry name" value="Phosphoribosylglycinamide synthetase, C-terminal domain"/>
    <property type="match status" value="1"/>
</dbReference>
<dbReference type="UniPathway" id="UPA00074">
    <property type="reaction ID" value="UER00125"/>
</dbReference>
<dbReference type="Proteomes" id="UP000183508">
    <property type="component" value="Unassembled WGS sequence"/>
</dbReference>
<dbReference type="PANTHER" id="PTHR43472:SF1">
    <property type="entry name" value="PHOSPHORIBOSYLAMINE--GLYCINE LIGASE, CHLOROPLASTIC"/>
    <property type="match status" value="1"/>
</dbReference>
<dbReference type="InterPro" id="IPR020560">
    <property type="entry name" value="PRibGlycinamide_synth_C-dom"/>
</dbReference>
<dbReference type="AlphaFoldDB" id="A0A1I7L9Z5"/>
<protein>
    <recommendedName>
        <fullName evidence="4 14">Phosphoribosylamine--glycine ligase</fullName>
        <ecNumber evidence="4 14">6.3.4.13</ecNumber>
    </recommendedName>
    <alternativeName>
        <fullName evidence="14">GARS</fullName>
    </alternativeName>
    <alternativeName>
        <fullName evidence="12 14">Glycinamide ribonucleotide synthetase</fullName>
    </alternativeName>
    <alternativeName>
        <fullName evidence="13 14">Phosphoribosylglycinamide synthetase</fullName>
    </alternativeName>
</protein>
<comment type="similarity">
    <text evidence="11 14">Belongs to the GARS family.</text>
</comment>
<comment type="cofactor">
    <cofactor evidence="2">
        <name>Mg(2+)</name>
        <dbReference type="ChEBI" id="CHEBI:18420"/>
    </cofactor>
</comment>
<keyword evidence="8 14" id="KW-0658">Purine biosynthesis</keyword>
<dbReference type="FunFam" id="3.30.1490.20:FF:000006">
    <property type="entry name" value="phosphoribosylamine--glycine ligase, chloroplastic-like"/>
    <property type="match status" value="1"/>
</dbReference>
<dbReference type="GO" id="GO:0046872">
    <property type="term" value="F:metal ion binding"/>
    <property type="evidence" value="ECO:0007669"/>
    <property type="project" value="UniProtKB-KW"/>
</dbReference>
<evidence type="ECO:0000256" key="7">
    <source>
        <dbReference type="ARBA" id="ARBA00022741"/>
    </source>
</evidence>
<evidence type="ECO:0000256" key="5">
    <source>
        <dbReference type="ARBA" id="ARBA00022598"/>
    </source>
</evidence>
<dbReference type="InterPro" id="IPR011761">
    <property type="entry name" value="ATP-grasp"/>
</dbReference>
<dbReference type="PANTHER" id="PTHR43472">
    <property type="entry name" value="PHOSPHORIBOSYLAMINE--GLYCINE LIGASE"/>
    <property type="match status" value="1"/>
</dbReference>
<evidence type="ECO:0000256" key="14">
    <source>
        <dbReference type="HAMAP-Rule" id="MF_00138"/>
    </source>
</evidence>
<evidence type="ECO:0000313" key="17">
    <source>
        <dbReference type="EMBL" id="SFV06553.1"/>
    </source>
</evidence>
<dbReference type="InterPro" id="IPR020562">
    <property type="entry name" value="PRibGlycinamide_synth_N"/>
</dbReference>
<dbReference type="InterPro" id="IPR013815">
    <property type="entry name" value="ATP_grasp_subdomain_1"/>
</dbReference>
<dbReference type="SMART" id="SM01209">
    <property type="entry name" value="GARS_A"/>
    <property type="match status" value="1"/>
</dbReference>
<evidence type="ECO:0000256" key="3">
    <source>
        <dbReference type="ARBA" id="ARBA00005174"/>
    </source>
</evidence>
<dbReference type="SUPFAM" id="SSF56059">
    <property type="entry name" value="Glutathione synthetase ATP-binding domain-like"/>
    <property type="match status" value="1"/>
</dbReference>
<keyword evidence="9 15" id="KW-0067">ATP-binding</keyword>
<evidence type="ECO:0000256" key="10">
    <source>
        <dbReference type="ARBA" id="ARBA00023211"/>
    </source>
</evidence>
<comment type="catalytic activity">
    <reaction evidence="14">
        <text>5-phospho-beta-D-ribosylamine + glycine + ATP = N(1)-(5-phospho-beta-D-ribosyl)glycinamide + ADP + phosphate + H(+)</text>
        <dbReference type="Rhea" id="RHEA:17453"/>
        <dbReference type="ChEBI" id="CHEBI:15378"/>
        <dbReference type="ChEBI" id="CHEBI:30616"/>
        <dbReference type="ChEBI" id="CHEBI:43474"/>
        <dbReference type="ChEBI" id="CHEBI:57305"/>
        <dbReference type="ChEBI" id="CHEBI:58681"/>
        <dbReference type="ChEBI" id="CHEBI:143788"/>
        <dbReference type="ChEBI" id="CHEBI:456216"/>
        <dbReference type="EC" id="6.3.4.13"/>
    </reaction>
</comment>
<dbReference type="GO" id="GO:0006189">
    <property type="term" value="P:'de novo' IMP biosynthetic process"/>
    <property type="evidence" value="ECO:0007669"/>
    <property type="project" value="UniProtKB-UniRule"/>
</dbReference>
<dbReference type="InterPro" id="IPR016185">
    <property type="entry name" value="PreATP-grasp_dom_sf"/>
</dbReference>
<reference evidence="18" key="1">
    <citation type="submission" date="2016-10" db="EMBL/GenBank/DDBJ databases">
        <authorList>
            <person name="Varghese N."/>
        </authorList>
    </citation>
    <scope>NUCLEOTIDE SEQUENCE [LARGE SCALE GENOMIC DNA]</scope>
    <source>
        <strain evidence="18">DSM 17980</strain>
    </source>
</reference>
<evidence type="ECO:0000313" key="18">
    <source>
        <dbReference type="Proteomes" id="UP000183508"/>
    </source>
</evidence>
<dbReference type="SUPFAM" id="SSF51246">
    <property type="entry name" value="Rudiment single hybrid motif"/>
    <property type="match status" value="1"/>
</dbReference>
<dbReference type="Gene3D" id="3.30.470.20">
    <property type="entry name" value="ATP-grasp fold, B domain"/>
    <property type="match status" value="1"/>
</dbReference>
<evidence type="ECO:0000256" key="12">
    <source>
        <dbReference type="ARBA" id="ARBA00042242"/>
    </source>
</evidence>
<dbReference type="EC" id="6.3.4.13" evidence="4 14"/>
<evidence type="ECO:0000256" key="1">
    <source>
        <dbReference type="ARBA" id="ARBA00001936"/>
    </source>
</evidence>
<evidence type="ECO:0000256" key="6">
    <source>
        <dbReference type="ARBA" id="ARBA00022723"/>
    </source>
</evidence>
<dbReference type="GO" id="GO:0009113">
    <property type="term" value="P:purine nucleobase biosynthetic process"/>
    <property type="evidence" value="ECO:0007669"/>
    <property type="project" value="InterPro"/>
</dbReference>
<keyword evidence="10" id="KW-0464">Manganese</keyword>
<dbReference type="PROSITE" id="PS50975">
    <property type="entry name" value="ATP_GRASP"/>
    <property type="match status" value="1"/>
</dbReference>
<dbReference type="NCBIfam" id="TIGR00877">
    <property type="entry name" value="purD"/>
    <property type="match status" value="1"/>
</dbReference>
<dbReference type="eggNOG" id="COG0151">
    <property type="taxonomic scope" value="Bacteria"/>
</dbReference>
<evidence type="ECO:0000256" key="11">
    <source>
        <dbReference type="ARBA" id="ARBA00038345"/>
    </source>
</evidence>
<dbReference type="SUPFAM" id="SSF52440">
    <property type="entry name" value="PreATP-grasp domain"/>
    <property type="match status" value="1"/>
</dbReference>
<dbReference type="RefSeq" id="WP_074956315.1">
    <property type="nucleotide sequence ID" value="NZ_FPBV01000030.1"/>
</dbReference>
<dbReference type="GO" id="GO:0004637">
    <property type="term" value="F:phosphoribosylamine-glycine ligase activity"/>
    <property type="evidence" value="ECO:0007669"/>
    <property type="project" value="UniProtKB-UniRule"/>
</dbReference>
<comment type="pathway">
    <text evidence="3 14">Purine metabolism; IMP biosynthesis via de novo pathway; N(1)-(5-phospho-D-ribosyl)glycinamide from 5-phospho-alpha-D-ribose 1-diphosphate: step 2/2.</text>
</comment>
<evidence type="ECO:0000256" key="15">
    <source>
        <dbReference type="PROSITE-ProRule" id="PRU00409"/>
    </source>
</evidence>
<dbReference type="InterPro" id="IPR037123">
    <property type="entry name" value="PRibGlycinamide_synth_C_sf"/>
</dbReference>
<evidence type="ECO:0000256" key="4">
    <source>
        <dbReference type="ARBA" id="ARBA00013255"/>
    </source>
</evidence>
<evidence type="ECO:0000256" key="13">
    <source>
        <dbReference type="ARBA" id="ARBA00042864"/>
    </source>
</evidence>
<dbReference type="Gene3D" id="3.40.50.20">
    <property type="match status" value="1"/>
</dbReference>
<dbReference type="GO" id="GO:0005524">
    <property type="term" value="F:ATP binding"/>
    <property type="evidence" value="ECO:0007669"/>
    <property type="project" value="UniProtKB-UniRule"/>
</dbReference>
<accession>A0A1I7L9Z5</accession>
<dbReference type="SMART" id="SM01210">
    <property type="entry name" value="GARS_C"/>
    <property type="match status" value="1"/>
</dbReference>
<dbReference type="PROSITE" id="PS00184">
    <property type="entry name" value="GARS"/>
    <property type="match status" value="1"/>
</dbReference>
<dbReference type="EMBL" id="FPBV01000030">
    <property type="protein sequence ID" value="SFV06553.1"/>
    <property type="molecule type" value="Genomic_DNA"/>
</dbReference>
<dbReference type="Pfam" id="PF01071">
    <property type="entry name" value="GARS_A"/>
    <property type="match status" value="1"/>
</dbReference>
<dbReference type="STRING" id="392015.SAMN05421543_13021"/>
<gene>
    <name evidence="14" type="primary">purD</name>
    <name evidence="17" type="ORF">SAMN05421543_13021</name>
</gene>
<dbReference type="Gene3D" id="3.30.1490.20">
    <property type="entry name" value="ATP-grasp fold, A domain"/>
    <property type="match status" value="1"/>
</dbReference>
<evidence type="ECO:0000256" key="2">
    <source>
        <dbReference type="ARBA" id="ARBA00001946"/>
    </source>
</evidence>
<dbReference type="FunFam" id="3.30.470.20:FF:000018">
    <property type="entry name" value="Trifunctional purine biosynthetic protein adenosine-3"/>
    <property type="match status" value="1"/>
</dbReference>
<evidence type="ECO:0000256" key="9">
    <source>
        <dbReference type="ARBA" id="ARBA00022840"/>
    </source>
</evidence>
<keyword evidence="7 15" id="KW-0547">Nucleotide-binding</keyword>
<dbReference type="InterPro" id="IPR011054">
    <property type="entry name" value="Rudment_hybrid_motif"/>
</dbReference>
<evidence type="ECO:0000259" key="16">
    <source>
        <dbReference type="PROSITE" id="PS50975"/>
    </source>
</evidence>
<sequence length="426" mass="45414">MGVEIQMRPRVLVAGNGAREHALLWKLAQSPYRPVLFAAPGNAGTEGWCTRLPLRVDDPAAIVTAAREHGVDLVIVGPEAALSAGLADACMEAGVRVFGPVRAAARLETSKAFAKQLMQEEGVPTARFAVFDDPDAARDHIRRHGAPIVVKADGLAAGKGVVVAQTVEEALAAVDGMMTGGRFGAAGRRVVLEEWMAGREVSMMFFVDGSAVVPMRPARDYKRVFDGDEGPNTGGMGALAPVPGFVEAGMVERVEREIVRPVLGALARRGLTYRGVLYVGLMMTNEGPKVVEFNVRLGDPETQVVLPLLQTDLLEIAWAVSEDRLADVEVRWSSGAAVCVVLAAEGYPEAPRTGDPISVLRVEDGLLFHAGTRRVDGQVVTSGGRVLSAVGLGQDLDRARSNAYRVADAVSFRGKHCRRDIALLNL</sequence>
<dbReference type="InterPro" id="IPR000115">
    <property type="entry name" value="PRibGlycinamide_synth"/>
</dbReference>
<evidence type="ECO:0000256" key="8">
    <source>
        <dbReference type="ARBA" id="ARBA00022755"/>
    </source>
</evidence>
<feature type="domain" description="ATP-grasp" evidence="16">
    <location>
        <begin position="115"/>
        <end position="322"/>
    </location>
</feature>
<name>A0A1I7L9Z5_9BACL</name>
<keyword evidence="6" id="KW-0479">Metal-binding</keyword>
<dbReference type="InterPro" id="IPR020561">
    <property type="entry name" value="PRibGlycinamid_synth_ATP-grasp"/>
</dbReference>
<dbReference type="Pfam" id="PF02843">
    <property type="entry name" value="GARS_C"/>
    <property type="match status" value="1"/>
</dbReference>
<dbReference type="HAMAP" id="MF_00138">
    <property type="entry name" value="GARS"/>
    <property type="match status" value="1"/>
</dbReference>
<proteinExistence type="inferred from homology"/>
<organism evidence="17 18">
    <name type="scientific">Alicyclobacillus macrosporangiidus</name>
    <dbReference type="NCBI Taxonomy" id="392015"/>
    <lineage>
        <taxon>Bacteria</taxon>
        <taxon>Bacillati</taxon>
        <taxon>Bacillota</taxon>
        <taxon>Bacilli</taxon>
        <taxon>Bacillales</taxon>
        <taxon>Alicyclobacillaceae</taxon>
        <taxon>Alicyclobacillus</taxon>
    </lineage>
</organism>
<keyword evidence="5 14" id="KW-0436">Ligase</keyword>
<dbReference type="Pfam" id="PF02844">
    <property type="entry name" value="GARS_N"/>
    <property type="match status" value="1"/>
</dbReference>